<dbReference type="EMBL" id="CAEZWU010000236">
    <property type="protein sequence ID" value="CAB4679099.1"/>
    <property type="molecule type" value="Genomic_DNA"/>
</dbReference>
<reference evidence="2" key="1">
    <citation type="submission" date="2020-05" db="EMBL/GenBank/DDBJ databases">
        <authorList>
            <person name="Chiriac C."/>
            <person name="Salcher M."/>
            <person name="Ghai R."/>
            <person name="Kavagutti S V."/>
        </authorList>
    </citation>
    <scope>NUCLEOTIDE SEQUENCE</scope>
</reference>
<accession>A0A6J6MZ43</accession>
<name>A0A6J6MZ43_9ZZZZ</name>
<proteinExistence type="predicted"/>
<evidence type="ECO:0000313" key="3">
    <source>
        <dbReference type="EMBL" id="CAB5063089.1"/>
    </source>
</evidence>
<dbReference type="EMBL" id="CAFBQV010000062">
    <property type="protein sequence ID" value="CAB5063089.1"/>
    <property type="molecule type" value="Genomic_DNA"/>
</dbReference>
<dbReference type="AlphaFoldDB" id="A0A6J6MZ43"/>
<dbReference type="EMBL" id="CAEZUN010000111">
    <property type="protein sequence ID" value="CAB4605067.1"/>
    <property type="molecule type" value="Genomic_DNA"/>
</dbReference>
<gene>
    <name evidence="1" type="ORF">UFOPK1826_00941</name>
    <name evidence="2" type="ORF">UFOPK2292_01302</name>
    <name evidence="3" type="ORF">UFOPK4345_00513</name>
</gene>
<sequence length="71" mass="7554">MPQEILPVNSGAGAILEVELTSAKADVAVGFCTTVSFDEPMITRSLHALASEAAIKIAISNLRLLFKTCFM</sequence>
<evidence type="ECO:0000313" key="2">
    <source>
        <dbReference type="EMBL" id="CAB4679099.1"/>
    </source>
</evidence>
<protein>
    <submittedName>
        <fullName evidence="2">Unannotated protein</fullName>
    </submittedName>
</protein>
<organism evidence="2">
    <name type="scientific">freshwater metagenome</name>
    <dbReference type="NCBI Taxonomy" id="449393"/>
    <lineage>
        <taxon>unclassified sequences</taxon>
        <taxon>metagenomes</taxon>
        <taxon>ecological metagenomes</taxon>
    </lineage>
</organism>
<evidence type="ECO:0000313" key="1">
    <source>
        <dbReference type="EMBL" id="CAB4605067.1"/>
    </source>
</evidence>